<dbReference type="GO" id="GO:0047632">
    <property type="term" value="F:agmatine deiminase activity"/>
    <property type="evidence" value="ECO:0007669"/>
    <property type="project" value="TreeGrafter"/>
</dbReference>
<reference evidence="3 4" key="1">
    <citation type="submission" date="2020-05" db="EMBL/GenBank/DDBJ databases">
        <title>First description outside Europe of the emergent pathogen for shellfish aquaculture Vibrio europaeus.</title>
        <authorList>
            <person name="Dubert J."/>
            <person name="Rojas R."/>
        </authorList>
    </citation>
    <scope>NUCLEOTIDE SEQUENCE [LARGE SCALE GENOMIC DNA]</scope>
    <source>
        <strain evidence="3 4">NPI-1</strain>
    </source>
</reference>
<feature type="signal peptide" evidence="2">
    <location>
        <begin position="1"/>
        <end position="34"/>
    </location>
</feature>
<dbReference type="GO" id="GO:0009446">
    <property type="term" value="P:putrescine biosynthetic process"/>
    <property type="evidence" value="ECO:0007669"/>
    <property type="project" value="InterPro"/>
</dbReference>
<dbReference type="AlphaFoldDB" id="A0AAE7AX56"/>
<organism evidence="3 4">
    <name type="scientific">Vibrio europaeus</name>
    <dbReference type="NCBI Taxonomy" id="300876"/>
    <lineage>
        <taxon>Bacteria</taxon>
        <taxon>Pseudomonadati</taxon>
        <taxon>Pseudomonadota</taxon>
        <taxon>Gammaproteobacteria</taxon>
        <taxon>Vibrionales</taxon>
        <taxon>Vibrionaceae</taxon>
        <taxon>Vibrio</taxon>
        <taxon>Vibrio oreintalis group</taxon>
    </lineage>
</organism>
<dbReference type="PANTHER" id="PTHR31377:SF0">
    <property type="entry name" value="AGMATINE DEIMINASE-RELATED"/>
    <property type="match status" value="1"/>
</dbReference>
<evidence type="ECO:0000256" key="2">
    <source>
        <dbReference type="SAM" id="SignalP"/>
    </source>
</evidence>
<sequence length="362" mass="40340">MRINYVGKLIVKYFKIWKYILSTPLLFLSTSADANVSRELIVLAAPTTGESYYADTADSIFNFHVNYANQIIKNNDDVLILVDAGAYDRYVKALGDNSVAIYPMGDIWARDYSLSNTENPIMFRYTSAAQGHGKEGQSEADYIQEKFAELSESAGLKFIESDLLNDGGNFVDDYAGNAVVSRKFLRDNRLTEEKAREVLTKLAGLKNIAFIDSDEQGGLEHSDGVVSFVDTNTLIINSYSEDPEYAEKLKSDLRRGLPNVIIHEIVTPYDDSEIYDDRFGSACGLYTNALVTPNRIYLPQFGIPEDKKALEQVQKATTRQVVPIASANVCHMGGGVRCTAWQLRNQNALALLKYFGKATLKK</sequence>
<evidence type="ECO:0000313" key="3">
    <source>
        <dbReference type="EMBL" id="QJY38368.1"/>
    </source>
</evidence>
<protein>
    <submittedName>
        <fullName evidence="3">Peptide ABC transporter permease</fullName>
    </submittedName>
</protein>
<accession>A0AAE7AX56</accession>
<dbReference type="InterPro" id="IPR007466">
    <property type="entry name" value="Peptidyl-Arg-deiminase_porph"/>
</dbReference>
<dbReference type="RefSeq" id="WP_171380991.1">
    <property type="nucleotide sequence ID" value="NZ_CP053543.1"/>
</dbReference>
<keyword evidence="1" id="KW-0378">Hydrolase</keyword>
<evidence type="ECO:0000313" key="4">
    <source>
        <dbReference type="Proteomes" id="UP000501443"/>
    </source>
</evidence>
<dbReference type="Proteomes" id="UP000501443">
    <property type="component" value="Chromosome 2"/>
</dbReference>
<evidence type="ECO:0000256" key="1">
    <source>
        <dbReference type="ARBA" id="ARBA00022801"/>
    </source>
</evidence>
<dbReference type="PANTHER" id="PTHR31377">
    <property type="entry name" value="AGMATINE DEIMINASE-RELATED"/>
    <property type="match status" value="1"/>
</dbReference>
<gene>
    <name evidence="3" type="ORF">HOO69_17465</name>
</gene>
<dbReference type="EMBL" id="CP053543">
    <property type="protein sequence ID" value="QJY38368.1"/>
    <property type="molecule type" value="Genomic_DNA"/>
</dbReference>
<dbReference type="Gene3D" id="3.75.10.10">
    <property type="entry name" value="L-arginine/glycine Amidinotransferase, Chain A"/>
    <property type="match status" value="1"/>
</dbReference>
<dbReference type="GO" id="GO:0004668">
    <property type="term" value="F:protein-arginine deiminase activity"/>
    <property type="evidence" value="ECO:0007669"/>
    <property type="project" value="InterPro"/>
</dbReference>
<proteinExistence type="predicted"/>
<feature type="chain" id="PRO_5042020224" evidence="2">
    <location>
        <begin position="35"/>
        <end position="362"/>
    </location>
</feature>
<keyword evidence="2" id="KW-0732">Signal</keyword>
<dbReference type="Pfam" id="PF04371">
    <property type="entry name" value="PAD_porph"/>
    <property type="match status" value="1"/>
</dbReference>
<name>A0AAE7AX56_9VIBR</name>
<dbReference type="SUPFAM" id="SSF55909">
    <property type="entry name" value="Pentein"/>
    <property type="match status" value="1"/>
</dbReference>